<dbReference type="Pfam" id="PF01520">
    <property type="entry name" value="Amidase_3"/>
    <property type="match status" value="1"/>
</dbReference>
<evidence type="ECO:0000256" key="1">
    <source>
        <dbReference type="ARBA" id="ARBA00022801"/>
    </source>
</evidence>
<dbReference type="SUPFAM" id="SSF53187">
    <property type="entry name" value="Zn-dependent exopeptidases"/>
    <property type="match status" value="1"/>
</dbReference>
<dbReference type="EMBL" id="BRLB01000007">
    <property type="protein sequence ID" value="GKX30129.1"/>
    <property type="molecule type" value="Genomic_DNA"/>
</dbReference>
<sequence length="315" mass="35799">MVKKIDNNVKINNVKLIINGNKTVEEIADKLEVSTKAVRHWEKVYIANRKKKRNRVIAGIILLLVICIPILLFTILHKKAKKVDETVVPEVTNQENESENINKDKNPIYSGVGTVFIDPGHGFSDCGTASPKEFGLDVTESKVVLDVSNRVVEILKANDYNVVTSRTENYNEIQEDKIYKVKLEERVKKANESNADVFVSLHINAFEESSSTNGYDIYYCDKGEEYNTTADKLAKMISTKFTEKTGIEKIKIREQKTRAYYVIRKTTMTSVLFEMGYATNLEDAKRLTDADFLENLAQSVAEGIMEFLTELHPKE</sequence>
<dbReference type="AlphaFoldDB" id="A0A9W5YDW0"/>
<dbReference type="Proteomes" id="UP001144256">
    <property type="component" value="Unassembled WGS sequence"/>
</dbReference>
<dbReference type="GO" id="GO:0030288">
    <property type="term" value="C:outer membrane-bounded periplasmic space"/>
    <property type="evidence" value="ECO:0007669"/>
    <property type="project" value="TreeGrafter"/>
</dbReference>
<comment type="caution">
    <text evidence="4">The sequence shown here is derived from an EMBL/GenBank/DDBJ whole genome shotgun (WGS) entry which is preliminary data.</text>
</comment>
<dbReference type="CDD" id="cd02696">
    <property type="entry name" value="MurNAc-LAA"/>
    <property type="match status" value="1"/>
</dbReference>
<keyword evidence="1" id="KW-0378">Hydrolase</keyword>
<feature type="transmembrane region" description="Helical" evidence="2">
    <location>
        <begin position="56"/>
        <end position="76"/>
    </location>
</feature>
<organism evidence="4 5">
    <name type="scientific">Vallitalea longa</name>
    <dbReference type="NCBI Taxonomy" id="2936439"/>
    <lineage>
        <taxon>Bacteria</taxon>
        <taxon>Bacillati</taxon>
        <taxon>Bacillota</taxon>
        <taxon>Clostridia</taxon>
        <taxon>Lachnospirales</taxon>
        <taxon>Vallitaleaceae</taxon>
        <taxon>Vallitalea</taxon>
    </lineage>
</organism>
<keyword evidence="2" id="KW-1133">Transmembrane helix</keyword>
<dbReference type="GO" id="GO:0009253">
    <property type="term" value="P:peptidoglycan catabolic process"/>
    <property type="evidence" value="ECO:0007669"/>
    <property type="project" value="InterPro"/>
</dbReference>
<evidence type="ECO:0000313" key="5">
    <source>
        <dbReference type="Proteomes" id="UP001144256"/>
    </source>
</evidence>
<keyword evidence="2" id="KW-0812">Transmembrane</keyword>
<accession>A0A9W5YDW0</accession>
<evidence type="ECO:0000256" key="2">
    <source>
        <dbReference type="SAM" id="Phobius"/>
    </source>
</evidence>
<dbReference type="GO" id="GO:0008745">
    <property type="term" value="F:N-acetylmuramoyl-L-alanine amidase activity"/>
    <property type="evidence" value="ECO:0007669"/>
    <property type="project" value="InterPro"/>
</dbReference>
<reference evidence="4" key="1">
    <citation type="submission" date="2022-06" db="EMBL/GenBank/DDBJ databases">
        <title>Vallitalea longa sp. nov., an anaerobic bacterium isolated from marine sediment.</title>
        <authorList>
            <person name="Hirano S."/>
            <person name="Terahara T."/>
            <person name="Mori K."/>
            <person name="Hamada M."/>
            <person name="Matsumoto R."/>
            <person name="Kobayashi T."/>
        </authorList>
    </citation>
    <scope>NUCLEOTIDE SEQUENCE</scope>
    <source>
        <strain evidence="4">SH18-1</strain>
    </source>
</reference>
<proteinExistence type="predicted"/>
<evidence type="ECO:0000259" key="3">
    <source>
        <dbReference type="SMART" id="SM00646"/>
    </source>
</evidence>
<keyword evidence="2" id="KW-0472">Membrane</keyword>
<dbReference type="SMART" id="SM00646">
    <property type="entry name" value="Ami_3"/>
    <property type="match status" value="1"/>
</dbReference>
<dbReference type="InterPro" id="IPR002508">
    <property type="entry name" value="MurNAc-LAA_cat"/>
</dbReference>
<protein>
    <recommendedName>
        <fullName evidence="3">MurNAc-LAA domain-containing protein</fullName>
    </recommendedName>
</protein>
<gene>
    <name evidence="4" type="ORF">SH1V18_26090</name>
</gene>
<dbReference type="RefSeq" id="WP_281816038.1">
    <property type="nucleotide sequence ID" value="NZ_BRLB01000007.1"/>
</dbReference>
<dbReference type="PANTHER" id="PTHR30404">
    <property type="entry name" value="N-ACETYLMURAMOYL-L-ALANINE AMIDASE"/>
    <property type="match status" value="1"/>
</dbReference>
<name>A0A9W5YDW0_9FIRM</name>
<dbReference type="InterPro" id="IPR050695">
    <property type="entry name" value="N-acetylmuramoyl_amidase_3"/>
</dbReference>
<dbReference type="PANTHER" id="PTHR30404:SF0">
    <property type="entry name" value="N-ACETYLMURAMOYL-L-ALANINE AMIDASE AMIC"/>
    <property type="match status" value="1"/>
</dbReference>
<feature type="domain" description="MurNAc-LAA" evidence="3">
    <location>
        <begin position="187"/>
        <end position="305"/>
    </location>
</feature>
<dbReference type="Gene3D" id="3.40.630.40">
    <property type="entry name" value="Zn-dependent exopeptidases"/>
    <property type="match status" value="1"/>
</dbReference>
<keyword evidence="5" id="KW-1185">Reference proteome</keyword>
<evidence type="ECO:0000313" key="4">
    <source>
        <dbReference type="EMBL" id="GKX30129.1"/>
    </source>
</evidence>